<keyword evidence="2" id="KW-0812">Transmembrane</keyword>
<evidence type="ECO:0000259" key="4">
    <source>
        <dbReference type="Pfam" id="PF26590"/>
    </source>
</evidence>
<feature type="domain" description="DUF8186" evidence="3">
    <location>
        <begin position="98"/>
        <end position="263"/>
    </location>
</feature>
<dbReference type="Pfam" id="PF26591">
    <property type="entry name" value="DUF8186_C"/>
    <property type="match status" value="1"/>
</dbReference>
<dbReference type="Pfam" id="PF26590">
    <property type="entry name" value="DUF8186_M"/>
    <property type="match status" value="1"/>
</dbReference>
<keyword evidence="2" id="KW-1133">Transmembrane helix</keyword>
<evidence type="ECO:0000259" key="5">
    <source>
        <dbReference type="Pfam" id="PF26591"/>
    </source>
</evidence>
<dbReference type="EMBL" id="FMZP01000031">
    <property type="protein sequence ID" value="SDD55979.1"/>
    <property type="molecule type" value="Genomic_DNA"/>
</dbReference>
<dbReference type="Proteomes" id="UP000324021">
    <property type="component" value="Unassembled WGS sequence"/>
</dbReference>
<evidence type="ECO:0000256" key="1">
    <source>
        <dbReference type="SAM" id="MobiDB-lite"/>
    </source>
</evidence>
<dbReference type="InterPro" id="IPR058911">
    <property type="entry name" value="DUF8186_C"/>
</dbReference>
<name>A0A1G6VQZ3_9EURY</name>
<dbReference type="InterPro" id="IPR058910">
    <property type="entry name" value="DUF8186_M"/>
</dbReference>
<feature type="domain" description="DUF8186" evidence="5">
    <location>
        <begin position="429"/>
        <end position="528"/>
    </location>
</feature>
<keyword evidence="2" id="KW-0472">Membrane</keyword>
<gene>
    <name evidence="6" type="ORF">SAMN05192552_10314</name>
</gene>
<protein>
    <submittedName>
        <fullName evidence="6">Uncharacterized protein</fullName>
    </submittedName>
</protein>
<feature type="domain" description="DUF8186" evidence="4">
    <location>
        <begin position="267"/>
        <end position="418"/>
    </location>
</feature>
<evidence type="ECO:0000313" key="6">
    <source>
        <dbReference type="EMBL" id="SDD55979.1"/>
    </source>
</evidence>
<sequence>MHHCERSVLIAALFVTSLATGSVAADPPRPGTEGNGLTENESATLWSRDADEYLGQDTFRQRYGDSRTAVHQLANGTDITFKRPPETAATWTRNDFKDLDAGGSETSVYPTHATLEDGVFIEDAHATIFAVHPSTRGHLEPNETPLYIAPNGTMRGFIDYRVRVPEDRTSGNTTIEWSLTEHEIEDIQLQTGDETIAKEAGSHTPTLDYNLEDDGSTTLSLEAEIYTRLKKTTRIDRGNETDVRVSYRTESVTVSDSIDVEIYDLSASPYYAEYPNGDTGVAIFQSRPWQGYTLTADDEARVRGVWRFYTARNTNWDTLIRSRRTDSTAVNSDAIPVAVHAYPSRIGPRAEPVRTGPEIIDTWGTERPAPGETIGENVNIEVVNQSYTTTYGVAVRAESVDRDALHVAGIVRGVNASIDEPDAGSERQLRRSNLSVEILEQNQSQATLRIELRDAQTRAPIKLADRNRWFPIGGNSRNGYITIAEQRVETNASGVALVTLDQPGIYTARYHPGSWIRHNPAYVSDTATARWHPLGTINGWFALFFEVGWHLIPFFVMFYAGQRLLRMLGPEEIFQRKP</sequence>
<proteinExistence type="predicted"/>
<feature type="transmembrane region" description="Helical" evidence="2">
    <location>
        <begin position="540"/>
        <end position="560"/>
    </location>
</feature>
<dbReference type="RefSeq" id="WP_149782500.1">
    <property type="nucleotide sequence ID" value="NZ_FMZP01000031.1"/>
</dbReference>
<dbReference type="Pfam" id="PF26589">
    <property type="entry name" value="DUF8186"/>
    <property type="match status" value="1"/>
</dbReference>
<dbReference type="AlphaFoldDB" id="A0A1G6VQZ3"/>
<accession>A0A1G6VQZ3</accession>
<feature type="region of interest" description="Disordered" evidence="1">
    <location>
        <begin position="22"/>
        <end position="42"/>
    </location>
</feature>
<dbReference type="InterPro" id="IPR058499">
    <property type="entry name" value="DUF8186"/>
</dbReference>
<organism evidence="6 7">
    <name type="scientific">Natrinema hispanicum</name>
    <dbReference type="NCBI Taxonomy" id="392421"/>
    <lineage>
        <taxon>Archaea</taxon>
        <taxon>Methanobacteriati</taxon>
        <taxon>Methanobacteriota</taxon>
        <taxon>Stenosarchaea group</taxon>
        <taxon>Halobacteria</taxon>
        <taxon>Halobacteriales</taxon>
        <taxon>Natrialbaceae</taxon>
        <taxon>Natrinema</taxon>
    </lineage>
</organism>
<evidence type="ECO:0000313" key="7">
    <source>
        <dbReference type="Proteomes" id="UP000324021"/>
    </source>
</evidence>
<evidence type="ECO:0000256" key="2">
    <source>
        <dbReference type="SAM" id="Phobius"/>
    </source>
</evidence>
<reference evidence="6 7" key="1">
    <citation type="submission" date="2016-10" db="EMBL/GenBank/DDBJ databases">
        <authorList>
            <person name="Varghese N."/>
            <person name="Submissions S."/>
        </authorList>
    </citation>
    <scope>NUCLEOTIDE SEQUENCE [LARGE SCALE GENOMIC DNA]</scope>
    <source>
        <strain evidence="6 7">CDM_1</strain>
    </source>
</reference>
<evidence type="ECO:0000259" key="3">
    <source>
        <dbReference type="Pfam" id="PF26589"/>
    </source>
</evidence>